<organism evidence="1 2">
    <name type="scientific">Actinidia rufa</name>
    <dbReference type="NCBI Taxonomy" id="165716"/>
    <lineage>
        <taxon>Eukaryota</taxon>
        <taxon>Viridiplantae</taxon>
        <taxon>Streptophyta</taxon>
        <taxon>Embryophyta</taxon>
        <taxon>Tracheophyta</taxon>
        <taxon>Spermatophyta</taxon>
        <taxon>Magnoliopsida</taxon>
        <taxon>eudicotyledons</taxon>
        <taxon>Gunneridae</taxon>
        <taxon>Pentapetalae</taxon>
        <taxon>asterids</taxon>
        <taxon>Ericales</taxon>
        <taxon>Actinidiaceae</taxon>
        <taxon>Actinidia</taxon>
    </lineage>
</organism>
<evidence type="ECO:0000313" key="1">
    <source>
        <dbReference type="EMBL" id="GFS39438.1"/>
    </source>
</evidence>
<accession>A0A7J0DP47</accession>
<dbReference type="AlphaFoldDB" id="A0A7J0DP47"/>
<reference evidence="2" key="1">
    <citation type="submission" date="2019-07" db="EMBL/GenBank/DDBJ databases">
        <title>De Novo Assembly of kiwifruit Actinidia rufa.</title>
        <authorList>
            <person name="Sugita-Konishi S."/>
            <person name="Sato K."/>
            <person name="Mori E."/>
            <person name="Abe Y."/>
            <person name="Kisaki G."/>
            <person name="Hamano K."/>
            <person name="Suezawa K."/>
            <person name="Otani M."/>
            <person name="Fukuda T."/>
            <person name="Manabe T."/>
            <person name="Gomi K."/>
            <person name="Tabuchi M."/>
            <person name="Akimitsu K."/>
            <person name="Kataoka I."/>
        </authorList>
    </citation>
    <scope>NUCLEOTIDE SEQUENCE [LARGE SCALE GENOMIC DNA]</scope>
    <source>
        <strain evidence="2">cv. Fuchu</strain>
    </source>
</reference>
<evidence type="ECO:0000313" key="2">
    <source>
        <dbReference type="Proteomes" id="UP000585474"/>
    </source>
</evidence>
<protein>
    <submittedName>
        <fullName evidence="1">2-oxoglutarate (2OG) and Fe(II)-dependent oxygenase superfamily protein</fullName>
    </submittedName>
</protein>
<dbReference type="Proteomes" id="UP000585474">
    <property type="component" value="Unassembled WGS sequence"/>
</dbReference>
<gene>
    <name evidence="1" type="ORF">Acr_00g0063000</name>
</gene>
<dbReference type="EMBL" id="BJWL01000333">
    <property type="protein sequence ID" value="GFS39438.1"/>
    <property type="molecule type" value="Genomic_DNA"/>
</dbReference>
<sequence>MEPLLVDKGVIEDFTCVNLCKVAPIIRVAAQEQELHQHGNCLRIGAFYSTHISNVSEIDLEGSRQGLHGHECLRVVHDFKATDIFIVLKYGKEP</sequence>
<keyword evidence="2" id="KW-1185">Reference proteome</keyword>
<comment type="caution">
    <text evidence="1">The sequence shown here is derived from an EMBL/GenBank/DDBJ whole genome shotgun (WGS) entry which is preliminary data.</text>
</comment>
<proteinExistence type="predicted"/>
<name>A0A7J0DP47_9ERIC</name>